<dbReference type="SMART" id="SM00368">
    <property type="entry name" value="LRR_RI"/>
    <property type="match status" value="2"/>
</dbReference>
<keyword evidence="4" id="KW-1185">Reference proteome</keyword>
<feature type="coiled-coil region" evidence="1">
    <location>
        <begin position="440"/>
        <end position="492"/>
    </location>
</feature>
<sequence>DKHVVQPRRCCPPMACDVRWGDLSPSWGRGGHGGHVTFAVSTKSEKSVKSEEEQSPKTRSECWEAFQVQVRLAQATQCFVFSHRRLDGVASSALTKYLQEDCEARFLDLSFLKRWQKVDSSAAEALEQGLRSVRSVSLDGNAINVERWCRALQAHPGLQHMSLQETQLDDEAAAQLAEVLRSQSLLFSLDLSCNEITDCGAALLVDALEDNEVILELKIEGTETSEEMRYALQRRLEWNRSKYRGARPIEELLRGLRKAQAEAVTSQVQMSHNLADIESQAPSGATSRVTSPRPGTEREPRTPVTPAAGNLSRGEGIFCAPEMEEEEEAEPTPEQQMADLVWFDAGDGRQLLAELNLRCEAGWRYSAADQEEMVAFREMIKELQALRVRERRRHEEADRRLAAAAQRFNALASPWETRIFEIKQQIEDLGAEVKVCYEQKMTKQAELESVQKELDVEQEELAETKLGFQRVNSALKLRHQEIAEKVQAMRREQNLVEGAIEALLADNERCRRCLHAIRFETETERFVPHATLERLQQDPVVNSK</sequence>
<dbReference type="Gene3D" id="3.80.10.10">
    <property type="entry name" value="Ribonuclease Inhibitor"/>
    <property type="match status" value="1"/>
</dbReference>
<dbReference type="EMBL" id="CAXAMN010021315">
    <property type="protein sequence ID" value="CAK9057853.1"/>
    <property type="molecule type" value="Genomic_DNA"/>
</dbReference>
<evidence type="ECO:0000313" key="4">
    <source>
        <dbReference type="Proteomes" id="UP001642484"/>
    </source>
</evidence>
<dbReference type="PANTHER" id="PTHR46984">
    <property type="entry name" value="LEUCINE-RICH REPEAT-CONTAINING PROTEIN 71"/>
    <property type="match status" value="1"/>
</dbReference>
<dbReference type="InterPro" id="IPR053040">
    <property type="entry name" value="LRR-containing_protein_71"/>
</dbReference>
<evidence type="ECO:0000313" key="3">
    <source>
        <dbReference type="EMBL" id="CAK9057853.1"/>
    </source>
</evidence>
<evidence type="ECO:0000256" key="2">
    <source>
        <dbReference type="SAM" id="MobiDB-lite"/>
    </source>
</evidence>
<accession>A0ABP0N277</accession>
<feature type="compositionally biased region" description="Polar residues" evidence="2">
    <location>
        <begin position="280"/>
        <end position="290"/>
    </location>
</feature>
<dbReference type="InterPro" id="IPR032675">
    <property type="entry name" value="LRR_dom_sf"/>
</dbReference>
<keyword evidence="1" id="KW-0175">Coiled coil</keyword>
<reference evidence="3 4" key="1">
    <citation type="submission" date="2024-02" db="EMBL/GenBank/DDBJ databases">
        <authorList>
            <person name="Chen Y."/>
            <person name="Shah S."/>
            <person name="Dougan E. K."/>
            <person name="Thang M."/>
            <person name="Chan C."/>
        </authorList>
    </citation>
    <scope>NUCLEOTIDE SEQUENCE [LARGE SCALE GENOMIC DNA]</scope>
</reference>
<proteinExistence type="predicted"/>
<protein>
    <submittedName>
        <fullName evidence="3">Uncharacterized protein</fullName>
    </submittedName>
</protein>
<comment type="caution">
    <text evidence="3">The sequence shown here is derived from an EMBL/GenBank/DDBJ whole genome shotgun (WGS) entry which is preliminary data.</text>
</comment>
<dbReference type="Proteomes" id="UP001642484">
    <property type="component" value="Unassembled WGS sequence"/>
</dbReference>
<dbReference type="SUPFAM" id="SSF52047">
    <property type="entry name" value="RNI-like"/>
    <property type="match status" value="1"/>
</dbReference>
<dbReference type="PANTHER" id="PTHR46984:SF1">
    <property type="entry name" value="LEUCINE-RICH REPEAT-CONTAINING PROTEIN 71"/>
    <property type="match status" value="1"/>
</dbReference>
<evidence type="ECO:0000256" key="1">
    <source>
        <dbReference type="SAM" id="Coils"/>
    </source>
</evidence>
<feature type="non-terminal residue" evidence="3">
    <location>
        <position position="1"/>
    </location>
</feature>
<gene>
    <name evidence="3" type="ORF">CCMP2556_LOCUS28513</name>
</gene>
<feature type="region of interest" description="Disordered" evidence="2">
    <location>
        <begin position="275"/>
        <end position="313"/>
    </location>
</feature>
<name>A0ABP0N277_9DINO</name>
<organism evidence="3 4">
    <name type="scientific">Durusdinium trenchii</name>
    <dbReference type="NCBI Taxonomy" id="1381693"/>
    <lineage>
        <taxon>Eukaryota</taxon>
        <taxon>Sar</taxon>
        <taxon>Alveolata</taxon>
        <taxon>Dinophyceae</taxon>
        <taxon>Suessiales</taxon>
        <taxon>Symbiodiniaceae</taxon>
        <taxon>Durusdinium</taxon>
    </lineage>
</organism>